<dbReference type="OrthoDB" id="948134at2"/>
<feature type="transmembrane region" description="Helical" evidence="1">
    <location>
        <begin position="68"/>
        <end position="90"/>
    </location>
</feature>
<keyword evidence="4" id="KW-1185">Reference proteome</keyword>
<dbReference type="Pfam" id="PF09335">
    <property type="entry name" value="VTT_dom"/>
    <property type="match status" value="1"/>
</dbReference>
<keyword evidence="1" id="KW-0472">Membrane</keyword>
<feature type="domain" description="VTT" evidence="2">
    <location>
        <begin position="2"/>
        <end position="119"/>
    </location>
</feature>
<accession>X7EG44</accession>
<feature type="transmembrane region" description="Helical" evidence="1">
    <location>
        <begin position="96"/>
        <end position="117"/>
    </location>
</feature>
<evidence type="ECO:0000256" key="1">
    <source>
        <dbReference type="SAM" id="Phobius"/>
    </source>
</evidence>
<keyword evidence="1" id="KW-1133">Transmembrane helix</keyword>
<evidence type="ECO:0000313" key="4">
    <source>
        <dbReference type="Proteomes" id="UP000022447"/>
    </source>
</evidence>
<feature type="transmembrane region" description="Helical" evidence="1">
    <location>
        <begin position="16"/>
        <end position="38"/>
    </location>
</feature>
<protein>
    <recommendedName>
        <fullName evidence="2">VTT domain-containing protein</fullName>
    </recommendedName>
</protein>
<name>X7EG44_9RHOB</name>
<keyword evidence="1" id="KW-0812">Transmembrane</keyword>
<dbReference type="STRING" id="1449350.OCH239_04970"/>
<reference evidence="3 4" key="1">
    <citation type="submission" date="2014-01" db="EMBL/GenBank/DDBJ databases">
        <title>Roseivivax halodurans JCM 10272 Genome Sequencing.</title>
        <authorList>
            <person name="Lai Q."/>
            <person name="Li G."/>
            <person name="Shao Z."/>
        </authorList>
    </citation>
    <scope>NUCLEOTIDE SEQUENCE [LARGE SCALE GENOMIC DNA]</scope>
    <source>
        <strain evidence="3 4">JCM 10272</strain>
    </source>
</reference>
<evidence type="ECO:0000313" key="3">
    <source>
        <dbReference type="EMBL" id="ETX14206.1"/>
    </source>
</evidence>
<feature type="transmembrane region" description="Helical" evidence="1">
    <location>
        <begin position="137"/>
        <end position="158"/>
    </location>
</feature>
<dbReference type="EMBL" id="JALZ01000013">
    <property type="protein sequence ID" value="ETX14206.1"/>
    <property type="molecule type" value="Genomic_DNA"/>
</dbReference>
<dbReference type="Proteomes" id="UP000022447">
    <property type="component" value="Unassembled WGS sequence"/>
</dbReference>
<dbReference type="RefSeq" id="WP_037263424.1">
    <property type="nucleotide sequence ID" value="NZ_JALZ01000013.1"/>
</dbReference>
<proteinExistence type="predicted"/>
<gene>
    <name evidence="3" type="ORF">OCH239_04970</name>
</gene>
<dbReference type="eggNOG" id="COG0586">
    <property type="taxonomic scope" value="Bacteria"/>
</dbReference>
<evidence type="ECO:0000259" key="2">
    <source>
        <dbReference type="Pfam" id="PF09335"/>
    </source>
</evidence>
<comment type="caution">
    <text evidence="3">The sequence shown here is derived from an EMBL/GenBank/DDBJ whole genome shotgun (WGS) entry which is preliminary data.</text>
</comment>
<dbReference type="InterPro" id="IPR032816">
    <property type="entry name" value="VTT_dom"/>
</dbReference>
<organism evidence="3 4">
    <name type="scientific">Roseivivax halodurans JCM 10272</name>
    <dbReference type="NCBI Taxonomy" id="1449350"/>
    <lineage>
        <taxon>Bacteria</taxon>
        <taxon>Pseudomonadati</taxon>
        <taxon>Pseudomonadota</taxon>
        <taxon>Alphaproteobacteria</taxon>
        <taxon>Rhodobacterales</taxon>
        <taxon>Roseobacteraceae</taxon>
        <taxon>Roseivivax</taxon>
    </lineage>
</organism>
<sequence>MAITAGVLSHRGIFPFFWTVVAVAAGGWTTDLVTYYGARYFREHRRVLKALSHPFAQRLMQRFLSRPLLLTAIFRFLPGARFLAPVLIATGTKVKTAAYVPITFTAAIVWATLLVSIGDKIGGLVSAVWGYVWSPRLPVLVAAAALAFYLAKVAWRYWRAR</sequence>
<dbReference type="AlphaFoldDB" id="X7EG44"/>